<gene>
    <name evidence="1" type="ORF">DERYTH_LOCUS5127</name>
</gene>
<organism evidence="1 2">
    <name type="scientific">Dentiscutata erythropus</name>
    <dbReference type="NCBI Taxonomy" id="1348616"/>
    <lineage>
        <taxon>Eukaryota</taxon>
        <taxon>Fungi</taxon>
        <taxon>Fungi incertae sedis</taxon>
        <taxon>Mucoromycota</taxon>
        <taxon>Glomeromycotina</taxon>
        <taxon>Glomeromycetes</taxon>
        <taxon>Diversisporales</taxon>
        <taxon>Gigasporaceae</taxon>
        <taxon>Dentiscutata</taxon>
    </lineage>
</organism>
<evidence type="ECO:0000313" key="1">
    <source>
        <dbReference type="EMBL" id="CAG8547996.1"/>
    </source>
</evidence>
<reference evidence="1" key="1">
    <citation type="submission" date="2021-06" db="EMBL/GenBank/DDBJ databases">
        <authorList>
            <person name="Kallberg Y."/>
            <person name="Tangrot J."/>
            <person name="Rosling A."/>
        </authorList>
    </citation>
    <scope>NUCLEOTIDE SEQUENCE</scope>
    <source>
        <strain evidence="1">MA453B</strain>
    </source>
</reference>
<dbReference type="Proteomes" id="UP000789405">
    <property type="component" value="Unassembled WGS sequence"/>
</dbReference>
<name>A0A9N9FPU6_9GLOM</name>
<protein>
    <submittedName>
        <fullName evidence="1">7023_t:CDS:1</fullName>
    </submittedName>
</protein>
<accession>A0A9N9FPU6</accession>
<keyword evidence="2" id="KW-1185">Reference proteome</keyword>
<sequence>MNYVSNHVLRGADKAGENLVNTGETKYNSQWETQVEVMVKI</sequence>
<comment type="caution">
    <text evidence="1">The sequence shown here is derived from an EMBL/GenBank/DDBJ whole genome shotgun (WGS) entry which is preliminary data.</text>
</comment>
<dbReference type="AlphaFoldDB" id="A0A9N9FPU6"/>
<dbReference type="EMBL" id="CAJVPY010002085">
    <property type="protein sequence ID" value="CAG8547996.1"/>
    <property type="molecule type" value="Genomic_DNA"/>
</dbReference>
<proteinExistence type="predicted"/>
<evidence type="ECO:0000313" key="2">
    <source>
        <dbReference type="Proteomes" id="UP000789405"/>
    </source>
</evidence>